<feature type="transmembrane region" description="Helical" evidence="7">
    <location>
        <begin position="323"/>
        <end position="343"/>
    </location>
</feature>
<feature type="compositionally biased region" description="Basic and acidic residues" evidence="6">
    <location>
        <begin position="574"/>
        <end position="601"/>
    </location>
</feature>
<feature type="transmembrane region" description="Helical" evidence="7">
    <location>
        <begin position="470"/>
        <end position="491"/>
    </location>
</feature>
<evidence type="ECO:0000256" key="4">
    <source>
        <dbReference type="ARBA" id="ARBA00022989"/>
    </source>
</evidence>
<dbReference type="GO" id="GO:0012505">
    <property type="term" value="C:endomembrane system"/>
    <property type="evidence" value="ECO:0007669"/>
    <property type="project" value="TreeGrafter"/>
</dbReference>
<keyword evidence="5 7" id="KW-0472">Membrane</keyword>
<evidence type="ECO:0000256" key="5">
    <source>
        <dbReference type="ARBA" id="ARBA00023136"/>
    </source>
</evidence>
<evidence type="ECO:0000256" key="7">
    <source>
        <dbReference type="SAM" id="Phobius"/>
    </source>
</evidence>
<evidence type="ECO:0000313" key="8">
    <source>
        <dbReference type="EnsemblMetazoa" id="CLYHEMP014707.1"/>
    </source>
</evidence>
<keyword evidence="3 7" id="KW-0812">Transmembrane</keyword>
<dbReference type="EnsemblMetazoa" id="CLYHEMT014707.1">
    <property type="protein sequence ID" value="CLYHEMP014707.1"/>
    <property type="gene ID" value="CLYHEMG014707"/>
</dbReference>
<dbReference type="Proteomes" id="UP000594262">
    <property type="component" value="Unplaced"/>
</dbReference>
<evidence type="ECO:0000256" key="6">
    <source>
        <dbReference type="SAM" id="MobiDB-lite"/>
    </source>
</evidence>
<feature type="region of interest" description="Disordered" evidence="6">
    <location>
        <begin position="40"/>
        <end position="62"/>
    </location>
</feature>
<dbReference type="PANTHER" id="PTHR21347">
    <property type="entry name" value="CLEFT LIP AND PALATE ASSOCIATED TRANSMEMBRANE PROTEIN-RELATED"/>
    <property type="match status" value="1"/>
</dbReference>
<comment type="subcellular location">
    <subcellularLocation>
        <location evidence="1">Membrane</location>
        <topology evidence="1">Multi-pass membrane protein</topology>
    </subcellularLocation>
</comment>
<name>A0A7M6DL83_9CNID</name>
<sequence>MSSKMGINNNNNPQESVWKTVITRIVTFWIIMQVVKSFTGQKGATSPDSPSSASGNVKGNNQPCSNLFKTNDHLELYLYYSEKEDFTSFDAKSLLWHQGDIKFGSWYDGPDRDGSRKKTGKIQASESLMNNGSLYYHIFVVKQGSSPDPRSKFYDKYSVSSQTKLMTSFRKERVHKTKNLLTGAADTQNKLVQNDTKAPLKVISFWHPNLTISLLDDQTPWPKNGVPQPLDQYIKFDNIQNVYFPVVYVNDYWNYVSDYMPINDTTPELEFQITFAPISMFKWQLYISQSMRSQWNQYLGDTAEQSDQEQDMIKRILRETNPYLLALTMIVSLVHSVFEFLAFKNDIQFWKTRKSLEGLSVRSVFFNVFQTLVVLLYVFDNETNTVVVISCFVGLIIECWKITKVVDIGRDPDRKWGPFPAIKFEDKSTYVQSETREYDKLAFKYLSWGLFPLLACYAVYSLIYVEHKGWYSFVLSIAYGFLLTFGFIMMTPQLFINYKMKSVAHLPWRMLTYKALNTFIDDIFAFVIKMPTLYRLGCLRDDIIFFIYLYQRWIYRTDMSRVNEFGTSGEEPTETEKKDETQEAIAPHDEQEQNTETKKDR</sequence>
<feature type="transmembrane region" description="Helical" evidence="7">
    <location>
        <begin position="445"/>
        <end position="464"/>
    </location>
</feature>
<protein>
    <recommendedName>
        <fullName evidence="10">Cleft lip and palate associated transmembrane protein</fullName>
    </recommendedName>
</protein>
<keyword evidence="9" id="KW-1185">Reference proteome</keyword>
<accession>A0A7M6DL83</accession>
<evidence type="ECO:0000256" key="1">
    <source>
        <dbReference type="ARBA" id="ARBA00004141"/>
    </source>
</evidence>
<reference evidence="8" key="1">
    <citation type="submission" date="2021-01" db="UniProtKB">
        <authorList>
            <consortium name="EnsemblMetazoa"/>
        </authorList>
    </citation>
    <scope>IDENTIFICATION</scope>
</reference>
<dbReference type="AlphaFoldDB" id="A0A7M6DL83"/>
<dbReference type="Pfam" id="PF05602">
    <property type="entry name" value="CLPTM1"/>
    <property type="match status" value="1"/>
</dbReference>
<dbReference type="OrthoDB" id="378564at2759"/>
<proteinExistence type="inferred from homology"/>
<dbReference type="PANTHER" id="PTHR21347:SF14">
    <property type="entry name" value="LIPID SCRAMBLASE CLPTM1-RELATED"/>
    <property type="match status" value="1"/>
</dbReference>
<keyword evidence="4 7" id="KW-1133">Transmembrane helix</keyword>
<comment type="similarity">
    <text evidence="2">Belongs to the CLPTM1 family.</text>
</comment>
<evidence type="ECO:0000256" key="3">
    <source>
        <dbReference type="ARBA" id="ARBA00022692"/>
    </source>
</evidence>
<dbReference type="GO" id="GO:0016020">
    <property type="term" value="C:membrane"/>
    <property type="evidence" value="ECO:0007669"/>
    <property type="project" value="UniProtKB-SubCell"/>
</dbReference>
<feature type="region of interest" description="Disordered" evidence="6">
    <location>
        <begin position="565"/>
        <end position="601"/>
    </location>
</feature>
<dbReference type="InterPro" id="IPR008429">
    <property type="entry name" value="CLPTM1"/>
</dbReference>
<evidence type="ECO:0000313" key="9">
    <source>
        <dbReference type="Proteomes" id="UP000594262"/>
    </source>
</evidence>
<evidence type="ECO:0000256" key="2">
    <source>
        <dbReference type="ARBA" id="ARBA00009310"/>
    </source>
</evidence>
<evidence type="ECO:0008006" key="10">
    <source>
        <dbReference type="Google" id="ProtNLM"/>
    </source>
</evidence>
<feature type="transmembrane region" description="Helical" evidence="7">
    <location>
        <begin position="364"/>
        <end position="379"/>
    </location>
</feature>
<organism evidence="8 9">
    <name type="scientific">Clytia hemisphaerica</name>
    <dbReference type="NCBI Taxonomy" id="252671"/>
    <lineage>
        <taxon>Eukaryota</taxon>
        <taxon>Metazoa</taxon>
        <taxon>Cnidaria</taxon>
        <taxon>Hydrozoa</taxon>
        <taxon>Hydroidolina</taxon>
        <taxon>Leptothecata</taxon>
        <taxon>Obeliida</taxon>
        <taxon>Clytiidae</taxon>
        <taxon>Clytia</taxon>
    </lineage>
</organism>